<dbReference type="Proteomes" id="UP000006844">
    <property type="component" value="Chromosome"/>
</dbReference>
<proteinExistence type="predicted"/>
<dbReference type="PANTHER" id="PTHR33169">
    <property type="entry name" value="PADR-FAMILY TRANSCRIPTIONAL REGULATOR"/>
    <property type="match status" value="1"/>
</dbReference>
<organism evidence="2 3">
    <name type="scientific">Terriglobus saanensis (strain ATCC BAA-1853 / DSM 23119 / SP1PR4)</name>
    <dbReference type="NCBI Taxonomy" id="401053"/>
    <lineage>
        <taxon>Bacteria</taxon>
        <taxon>Pseudomonadati</taxon>
        <taxon>Acidobacteriota</taxon>
        <taxon>Terriglobia</taxon>
        <taxon>Terriglobales</taxon>
        <taxon>Acidobacteriaceae</taxon>
        <taxon>Terriglobus</taxon>
    </lineage>
</organism>
<evidence type="ECO:0000313" key="2">
    <source>
        <dbReference type="EMBL" id="ADV84672.1"/>
    </source>
</evidence>
<reference evidence="2 3" key="1">
    <citation type="journal article" date="2012" name="Stand. Genomic Sci.">
        <title>Complete genome sequence of Terriglobus saanensis type strain SP1PR4(T), an Acidobacteria from tundra soil.</title>
        <authorList>
            <person name="Rawat S.R."/>
            <person name="Mannisto M.K."/>
            <person name="Starovoytov V."/>
            <person name="Goodwin L."/>
            <person name="Nolan M."/>
            <person name="Hauser L."/>
            <person name="Land M."/>
            <person name="Davenport K.W."/>
            <person name="Woyke T."/>
            <person name="Haggblom M.M."/>
        </authorList>
    </citation>
    <scope>NUCLEOTIDE SEQUENCE</scope>
    <source>
        <strain evidence="3">ATCC BAA-1853 / DSM 23119 / SP1PR4</strain>
    </source>
</reference>
<gene>
    <name evidence="2" type="ordered locus">AciPR4_3923</name>
</gene>
<accession>E8V2X5</accession>
<dbReference type="AlphaFoldDB" id="E8V2X5"/>
<dbReference type="NCBIfam" id="TIGR03433">
    <property type="entry name" value="padR_acidobact"/>
    <property type="match status" value="1"/>
</dbReference>
<sequence>MARAKSENNLQGTLALLVLKSLEQGAMHGWGITLHIQNVSQDTLRVEEGSLYPALHRMEQEGWIASEWGQSENNRRARYYKLTAMGRKQLSAERENWQKVMAGVALVLDFGMAKA</sequence>
<dbReference type="InterPro" id="IPR052509">
    <property type="entry name" value="Metal_resp_DNA-bind_regulator"/>
</dbReference>
<dbReference type="SUPFAM" id="SSF46785">
    <property type="entry name" value="Winged helix' DNA-binding domain"/>
    <property type="match status" value="1"/>
</dbReference>
<feature type="domain" description="Transcription regulator PadR N-terminal" evidence="1">
    <location>
        <begin position="18"/>
        <end position="91"/>
    </location>
</feature>
<dbReference type="KEGG" id="tsa:AciPR4_3923"/>
<dbReference type="eggNOG" id="COG1695">
    <property type="taxonomic scope" value="Bacteria"/>
</dbReference>
<dbReference type="PANTHER" id="PTHR33169:SF14">
    <property type="entry name" value="TRANSCRIPTIONAL REGULATOR RV3488"/>
    <property type="match status" value="1"/>
</dbReference>
<evidence type="ECO:0000259" key="1">
    <source>
        <dbReference type="Pfam" id="PF03551"/>
    </source>
</evidence>
<evidence type="ECO:0000313" key="3">
    <source>
        <dbReference type="Proteomes" id="UP000006844"/>
    </source>
</evidence>
<dbReference type="InterPro" id="IPR036390">
    <property type="entry name" value="WH_DNA-bd_sf"/>
</dbReference>
<dbReference type="InterPro" id="IPR017799">
    <property type="entry name" value="Tscrpt_reg_PadR_acidobac-type"/>
</dbReference>
<name>E8V2X5_TERSS</name>
<dbReference type="InterPro" id="IPR005149">
    <property type="entry name" value="Tscrpt_reg_PadR_N"/>
</dbReference>
<keyword evidence="3" id="KW-1185">Reference proteome</keyword>
<dbReference type="RefSeq" id="WP_013570402.1">
    <property type="nucleotide sequence ID" value="NC_014963.1"/>
</dbReference>
<dbReference type="STRING" id="401053.AciPR4_3923"/>
<dbReference type="OrthoDB" id="9808017at2"/>
<dbReference type="Gene3D" id="1.10.10.10">
    <property type="entry name" value="Winged helix-like DNA-binding domain superfamily/Winged helix DNA-binding domain"/>
    <property type="match status" value="1"/>
</dbReference>
<dbReference type="InterPro" id="IPR036388">
    <property type="entry name" value="WH-like_DNA-bd_sf"/>
</dbReference>
<dbReference type="HOGENOM" id="CLU_063440_3_3_0"/>
<protein>
    <submittedName>
        <fullName evidence="2">Transcriptional regulator, PadR-like family</fullName>
    </submittedName>
</protein>
<dbReference type="Pfam" id="PF03551">
    <property type="entry name" value="PadR"/>
    <property type="match status" value="1"/>
</dbReference>
<dbReference type="EMBL" id="CP002467">
    <property type="protein sequence ID" value="ADV84672.1"/>
    <property type="molecule type" value="Genomic_DNA"/>
</dbReference>